<name>A0AAV4P9N4_9ARAC</name>
<accession>A0AAV4P9N4</accession>
<reference evidence="1 2" key="1">
    <citation type="submission" date="2021-06" db="EMBL/GenBank/DDBJ databases">
        <title>Caerostris darwini draft genome.</title>
        <authorList>
            <person name="Kono N."/>
            <person name="Arakawa K."/>
        </authorList>
    </citation>
    <scope>NUCLEOTIDE SEQUENCE [LARGE SCALE GENOMIC DNA]</scope>
</reference>
<evidence type="ECO:0000313" key="1">
    <source>
        <dbReference type="EMBL" id="GIX93910.1"/>
    </source>
</evidence>
<protein>
    <submittedName>
        <fullName evidence="1">Uncharacterized protein</fullName>
    </submittedName>
</protein>
<gene>
    <name evidence="1" type="ORF">CDAR_179331</name>
</gene>
<dbReference type="AlphaFoldDB" id="A0AAV4P9N4"/>
<dbReference type="EMBL" id="BPLQ01002550">
    <property type="protein sequence ID" value="GIX93910.1"/>
    <property type="molecule type" value="Genomic_DNA"/>
</dbReference>
<comment type="caution">
    <text evidence="1">The sequence shown here is derived from an EMBL/GenBank/DDBJ whole genome shotgun (WGS) entry which is preliminary data.</text>
</comment>
<proteinExistence type="predicted"/>
<keyword evidence="2" id="KW-1185">Reference proteome</keyword>
<sequence length="100" mass="11293">MISISFRCIRDRSPHLPGNMSPRVRVRNALHKISNGASNRMLSAVPSPPSLFIFRKRVSSPLCIPLSPANQMEWLRTRWVPLGEKVEGGIIKKVDFFPVV</sequence>
<organism evidence="1 2">
    <name type="scientific">Caerostris darwini</name>
    <dbReference type="NCBI Taxonomy" id="1538125"/>
    <lineage>
        <taxon>Eukaryota</taxon>
        <taxon>Metazoa</taxon>
        <taxon>Ecdysozoa</taxon>
        <taxon>Arthropoda</taxon>
        <taxon>Chelicerata</taxon>
        <taxon>Arachnida</taxon>
        <taxon>Araneae</taxon>
        <taxon>Araneomorphae</taxon>
        <taxon>Entelegynae</taxon>
        <taxon>Araneoidea</taxon>
        <taxon>Araneidae</taxon>
        <taxon>Caerostris</taxon>
    </lineage>
</organism>
<dbReference type="Proteomes" id="UP001054837">
    <property type="component" value="Unassembled WGS sequence"/>
</dbReference>
<evidence type="ECO:0000313" key="2">
    <source>
        <dbReference type="Proteomes" id="UP001054837"/>
    </source>
</evidence>